<dbReference type="AlphaFoldDB" id="A0A927L5A8"/>
<dbReference type="GO" id="GO:0006631">
    <property type="term" value="P:fatty acid metabolic process"/>
    <property type="evidence" value="ECO:0007669"/>
    <property type="project" value="UniProtKB-KW"/>
</dbReference>
<dbReference type="InterPro" id="IPR025110">
    <property type="entry name" value="AMP-bd_C"/>
</dbReference>
<dbReference type="GeneID" id="79936263"/>
<evidence type="ECO:0000256" key="4">
    <source>
        <dbReference type="ARBA" id="ARBA00023098"/>
    </source>
</evidence>
<feature type="region of interest" description="Disordered" evidence="5">
    <location>
        <begin position="517"/>
        <end position="549"/>
    </location>
</feature>
<keyword evidence="3" id="KW-0276">Fatty acid metabolism</keyword>
<evidence type="ECO:0000313" key="9">
    <source>
        <dbReference type="Proteomes" id="UP000661025"/>
    </source>
</evidence>
<evidence type="ECO:0000256" key="3">
    <source>
        <dbReference type="ARBA" id="ARBA00022832"/>
    </source>
</evidence>
<gene>
    <name evidence="8" type="ORF">IHE70_19235</name>
</gene>
<dbReference type="PANTHER" id="PTHR43859">
    <property type="entry name" value="ACYL-ACTIVATING ENZYME"/>
    <property type="match status" value="1"/>
</dbReference>
<organism evidence="8 9">
    <name type="scientific">Streptomyces caniscabiei</name>
    <dbReference type="NCBI Taxonomy" id="2746961"/>
    <lineage>
        <taxon>Bacteria</taxon>
        <taxon>Bacillati</taxon>
        <taxon>Actinomycetota</taxon>
        <taxon>Actinomycetes</taxon>
        <taxon>Kitasatosporales</taxon>
        <taxon>Streptomycetaceae</taxon>
        <taxon>Streptomyces</taxon>
    </lineage>
</organism>
<comment type="similarity">
    <text evidence="1">Belongs to the ATP-dependent AMP-binding enzyme family.</text>
</comment>
<dbReference type="Pfam" id="PF13193">
    <property type="entry name" value="AMP-binding_C"/>
    <property type="match status" value="1"/>
</dbReference>
<dbReference type="Gene3D" id="3.40.50.12780">
    <property type="entry name" value="N-terminal domain of ligase-like"/>
    <property type="match status" value="1"/>
</dbReference>
<evidence type="ECO:0000259" key="7">
    <source>
        <dbReference type="Pfam" id="PF13193"/>
    </source>
</evidence>
<evidence type="ECO:0000256" key="5">
    <source>
        <dbReference type="SAM" id="MobiDB-lite"/>
    </source>
</evidence>
<feature type="domain" description="AMP-binding enzyme C-terminal" evidence="7">
    <location>
        <begin position="429"/>
        <end position="503"/>
    </location>
</feature>
<dbReference type="InterPro" id="IPR020845">
    <property type="entry name" value="AMP-binding_CS"/>
</dbReference>
<dbReference type="EMBL" id="JACYXT010000007">
    <property type="protein sequence ID" value="MBD9725313.1"/>
    <property type="molecule type" value="Genomic_DNA"/>
</dbReference>
<dbReference type="PANTHER" id="PTHR43859:SF4">
    <property type="entry name" value="BUTANOATE--COA LIGASE AAE1-RELATED"/>
    <property type="match status" value="1"/>
</dbReference>
<feature type="compositionally biased region" description="Low complexity" evidence="5">
    <location>
        <begin position="517"/>
        <end position="531"/>
    </location>
</feature>
<proteinExistence type="inferred from homology"/>
<dbReference type="SUPFAM" id="SSF56801">
    <property type="entry name" value="Acetyl-CoA synthetase-like"/>
    <property type="match status" value="1"/>
</dbReference>
<reference evidence="8" key="1">
    <citation type="submission" date="2020-09" db="EMBL/GenBank/DDBJ databases">
        <title>Streptomyces canutascabiei sp. nov., which causes potato common scab and is distributed across the world.</title>
        <authorList>
            <person name="Nguyen H.P."/>
            <person name="Weisberg A.J."/>
            <person name="Chang J.H."/>
            <person name="Clarke C.R."/>
        </authorList>
    </citation>
    <scope>NUCLEOTIDE SEQUENCE</scope>
    <source>
        <strain evidence="8">ID-01-6.2a</strain>
    </source>
</reference>
<sequence>MPGDLSFEPLTPVSYLDRAAAAHGDRLAVVDGDQRWTYAQLHDRCRRLAGALTPLAGGRPVAVLAPNTHVLLEAHFGVPWAGVPLVAVNTRLSAREIAYILEHSEAAVLIHDPAFDDLVDATLALLTAPPVRIRAGEGDNGTYASLLAGAVPHAITPQDERALLAVNYTSGTTGRPKGVMYHHRGAYLQALAMVGHTGLSQTAVHLWTLPMFHCNGWCFPWAVTAAAATHVCLPKVDPAEIWRLIRDEGVTHLNGAPTVLSMIAYAPEAAPVTPAVRTATGGAPPSPAILRRMAELGFDVTHLYGLTETFGPAMICDWRPEWNGLDTHRQARLKARQGVGNMISCAVRVVAANGADVPRDGASVGEIALRGNNVMLGYLKDPAATEKASPDGWFRTGDLGVIHPDGYVELRDRSKDVIISGGENIASVEVEQALCEHPAVLEAAVIAVPDERWGEVPAAYVTLHAGKAATQAELIEHVKNRLARFKAPKYVVFGTLPKTSTGKIQKFVLRDRARATAEWPTAAASPSTAAGARDESALERPDHEGERKA</sequence>
<dbReference type="InterPro" id="IPR000873">
    <property type="entry name" value="AMP-dep_synth/lig_dom"/>
</dbReference>
<evidence type="ECO:0000256" key="1">
    <source>
        <dbReference type="ARBA" id="ARBA00006432"/>
    </source>
</evidence>
<comment type="caution">
    <text evidence="8">The sequence shown here is derived from an EMBL/GenBank/DDBJ whole genome shotgun (WGS) entry which is preliminary data.</text>
</comment>
<evidence type="ECO:0000259" key="6">
    <source>
        <dbReference type="Pfam" id="PF00501"/>
    </source>
</evidence>
<dbReference type="PROSITE" id="PS00455">
    <property type="entry name" value="AMP_BINDING"/>
    <property type="match status" value="1"/>
</dbReference>
<name>A0A927L5A8_9ACTN</name>
<dbReference type="Gene3D" id="3.30.300.30">
    <property type="match status" value="1"/>
</dbReference>
<keyword evidence="2" id="KW-0436">Ligase</keyword>
<feature type="compositionally biased region" description="Basic and acidic residues" evidence="5">
    <location>
        <begin position="532"/>
        <end position="549"/>
    </location>
</feature>
<keyword evidence="4" id="KW-0443">Lipid metabolism</keyword>
<protein>
    <submittedName>
        <fullName evidence="8">AMP-binding protein</fullName>
    </submittedName>
</protein>
<dbReference type="GO" id="GO:0016874">
    <property type="term" value="F:ligase activity"/>
    <property type="evidence" value="ECO:0007669"/>
    <property type="project" value="UniProtKB-KW"/>
</dbReference>
<evidence type="ECO:0000313" key="8">
    <source>
        <dbReference type="EMBL" id="MBD9725313.1"/>
    </source>
</evidence>
<evidence type="ECO:0000256" key="2">
    <source>
        <dbReference type="ARBA" id="ARBA00022598"/>
    </source>
</evidence>
<dbReference type="CDD" id="cd12118">
    <property type="entry name" value="ttLC_FACS_AEE21_like"/>
    <property type="match status" value="1"/>
</dbReference>
<dbReference type="FunFam" id="3.30.300.30:FF:000008">
    <property type="entry name" value="2,3-dihydroxybenzoate-AMP ligase"/>
    <property type="match status" value="1"/>
</dbReference>
<dbReference type="RefSeq" id="WP_192362053.1">
    <property type="nucleotide sequence ID" value="NZ_CP119182.1"/>
</dbReference>
<dbReference type="InterPro" id="IPR042099">
    <property type="entry name" value="ANL_N_sf"/>
</dbReference>
<accession>A0A927L5A8</accession>
<dbReference type="Proteomes" id="UP000661025">
    <property type="component" value="Unassembled WGS sequence"/>
</dbReference>
<dbReference type="InterPro" id="IPR045851">
    <property type="entry name" value="AMP-bd_C_sf"/>
</dbReference>
<dbReference type="Pfam" id="PF00501">
    <property type="entry name" value="AMP-binding"/>
    <property type="match status" value="1"/>
</dbReference>
<feature type="domain" description="AMP-dependent synthetase/ligase" evidence="6">
    <location>
        <begin position="16"/>
        <end position="379"/>
    </location>
</feature>